<feature type="domain" description="RNA polymerase sigma factor 70 region 4 type 2" evidence="7">
    <location>
        <begin position="114"/>
        <end position="164"/>
    </location>
</feature>
<comment type="caution">
    <text evidence="8">The sequence shown here is derived from an EMBL/GenBank/DDBJ whole genome shotgun (WGS) entry which is preliminary data.</text>
</comment>
<organism evidence="8 9">
    <name type="scientific">Proteiniclasticum sediminis</name>
    <dbReference type="NCBI Taxonomy" id="2804028"/>
    <lineage>
        <taxon>Bacteria</taxon>
        <taxon>Bacillati</taxon>
        <taxon>Bacillota</taxon>
        <taxon>Clostridia</taxon>
        <taxon>Eubacteriales</taxon>
        <taxon>Clostridiaceae</taxon>
        <taxon>Proteiniclasticum</taxon>
    </lineage>
</organism>
<evidence type="ECO:0000259" key="6">
    <source>
        <dbReference type="Pfam" id="PF04542"/>
    </source>
</evidence>
<name>A0A941HPM9_9CLOT</name>
<dbReference type="InterPro" id="IPR036388">
    <property type="entry name" value="WH-like_DNA-bd_sf"/>
</dbReference>
<dbReference type="NCBIfam" id="TIGR02937">
    <property type="entry name" value="sigma70-ECF"/>
    <property type="match status" value="1"/>
</dbReference>
<evidence type="ECO:0000256" key="2">
    <source>
        <dbReference type="ARBA" id="ARBA00023015"/>
    </source>
</evidence>
<keyword evidence="5" id="KW-0804">Transcription</keyword>
<dbReference type="PANTHER" id="PTHR43133">
    <property type="entry name" value="RNA POLYMERASE ECF-TYPE SIGMA FACTO"/>
    <property type="match status" value="1"/>
</dbReference>
<dbReference type="GO" id="GO:0003677">
    <property type="term" value="F:DNA binding"/>
    <property type="evidence" value="ECO:0007669"/>
    <property type="project" value="UniProtKB-KW"/>
</dbReference>
<evidence type="ECO:0000256" key="1">
    <source>
        <dbReference type="ARBA" id="ARBA00010641"/>
    </source>
</evidence>
<dbReference type="InterPro" id="IPR013324">
    <property type="entry name" value="RNA_pol_sigma_r3/r4-like"/>
</dbReference>
<dbReference type="Proteomes" id="UP000675379">
    <property type="component" value="Unassembled WGS sequence"/>
</dbReference>
<dbReference type="InterPro" id="IPR039425">
    <property type="entry name" value="RNA_pol_sigma-70-like"/>
</dbReference>
<feature type="domain" description="RNA polymerase sigma-70 region 2" evidence="6">
    <location>
        <begin position="24"/>
        <end position="90"/>
    </location>
</feature>
<dbReference type="InterPro" id="IPR013249">
    <property type="entry name" value="RNA_pol_sigma70_r4_t2"/>
</dbReference>
<dbReference type="Gene3D" id="1.10.10.10">
    <property type="entry name" value="Winged helix-like DNA-binding domain superfamily/Winged helix DNA-binding domain"/>
    <property type="match status" value="1"/>
</dbReference>
<evidence type="ECO:0000256" key="4">
    <source>
        <dbReference type="ARBA" id="ARBA00023125"/>
    </source>
</evidence>
<dbReference type="PANTHER" id="PTHR43133:SF8">
    <property type="entry name" value="RNA POLYMERASE SIGMA FACTOR HI_1459-RELATED"/>
    <property type="match status" value="1"/>
</dbReference>
<sequence length="176" mass="21066">MTKDRTEAIRQMQQGNPGSFRPLYDAMVEEAMTVALAVLRDRESAKEVLQETFIRVYTHWDRYDPRRDFEPWFFRILLHECRRYQRKSQRWPIPVEELQLASPEEDIPSEVSPLEGMVEALPPEDRILLQLKYVQGFSERELATMLDMHPGKVKTKLYRLRTKLRQELESRKEDSR</sequence>
<dbReference type="SUPFAM" id="SSF88946">
    <property type="entry name" value="Sigma2 domain of RNA polymerase sigma factors"/>
    <property type="match status" value="1"/>
</dbReference>
<dbReference type="GO" id="GO:0016987">
    <property type="term" value="F:sigma factor activity"/>
    <property type="evidence" value="ECO:0007669"/>
    <property type="project" value="UniProtKB-KW"/>
</dbReference>
<dbReference type="InterPro" id="IPR014284">
    <property type="entry name" value="RNA_pol_sigma-70_dom"/>
</dbReference>
<evidence type="ECO:0000313" key="9">
    <source>
        <dbReference type="Proteomes" id="UP000675379"/>
    </source>
</evidence>
<dbReference type="Pfam" id="PF08281">
    <property type="entry name" value="Sigma70_r4_2"/>
    <property type="match status" value="1"/>
</dbReference>
<gene>
    <name evidence="8" type="ORF">KCG48_04025</name>
</gene>
<keyword evidence="4" id="KW-0238">DNA-binding</keyword>
<dbReference type="Pfam" id="PF04542">
    <property type="entry name" value="Sigma70_r2"/>
    <property type="match status" value="1"/>
</dbReference>
<keyword evidence="2" id="KW-0805">Transcription regulation</keyword>
<dbReference type="SUPFAM" id="SSF88659">
    <property type="entry name" value="Sigma3 and sigma4 domains of RNA polymerase sigma factors"/>
    <property type="match status" value="1"/>
</dbReference>
<evidence type="ECO:0000256" key="3">
    <source>
        <dbReference type="ARBA" id="ARBA00023082"/>
    </source>
</evidence>
<dbReference type="InterPro" id="IPR013325">
    <property type="entry name" value="RNA_pol_sigma_r2"/>
</dbReference>
<dbReference type="Gene3D" id="1.10.1740.10">
    <property type="match status" value="1"/>
</dbReference>
<protein>
    <submittedName>
        <fullName evidence="8">RNA polymerase sigma factor</fullName>
    </submittedName>
</protein>
<keyword evidence="9" id="KW-1185">Reference proteome</keyword>
<dbReference type="RefSeq" id="WP_211800024.1">
    <property type="nucleotide sequence ID" value="NZ_JAGSCS010000003.1"/>
</dbReference>
<dbReference type="AlphaFoldDB" id="A0A941HPM9"/>
<evidence type="ECO:0000256" key="5">
    <source>
        <dbReference type="ARBA" id="ARBA00023163"/>
    </source>
</evidence>
<reference evidence="8" key="1">
    <citation type="submission" date="2021-04" db="EMBL/GenBank/DDBJ databases">
        <title>Proteiniclasticum sedimins sp. nov., an obligate anaerobic bacterium isolated from anaerobic sludge.</title>
        <authorList>
            <person name="Liu J."/>
        </authorList>
    </citation>
    <scope>NUCLEOTIDE SEQUENCE</scope>
    <source>
        <strain evidence="8">BAD-10</strain>
    </source>
</reference>
<keyword evidence="3" id="KW-0731">Sigma factor</keyword>
<comment type="similarity">
    <text evidence="1">Belongs to the sigma-70 factor family. ECF subfamily.</text>
</comment>
<accession>A0A941HPM9</accession>
<dbReference type="GO" id="GO:0006352">
    <property type="term" value="P:DNA-templated transcription initiation"/>
    <property type="evidence" value="ECO:0007669"/>
    <property type="project" value="InterPro"/>
</dbReference>
<proteinExistence type="inferred from homology"/>
<evidence type="ECO:0000313" key="8">
    <source>
        <dbReference type="EMBL" id="MBR0575504.1"/>
    </source>
</evidence>
<evidence type="ECO:0000259" key="7">
    <source>
        <dbReference type="Pfam" id="PF08281"/>
    </source>
</evidence>
<dbReference type="EMBL" id="JAGSCS010000003">
    <property type="protein sequence ID" value="MBR0575504.1"/>
    <property type="molecule type" value="Genomic_DNA"/>
</dbReference>
<dbReference type="InterPro" id="IPR007627">
    <property type="entry name" value="RNA_pol_sigma70_r2"/>
</dbReference>